<sequence length="102" mass="11547">MIELNDQNYLNANKHELAKLTKAGVNPHLLHQIAKFALYTNANHGYQHQHGLPTGPTHNNISLISPSLPFSYSHAVSKTYPNLLINRDEEMKWAEDFQLAIS</sequence>
<dbReference type="Proteomes" id="UP000789901">
    <property type="component" value="Unassembled WGS sequence"/>
</dbReference>
<keyword evidence="2" id="KW-1185">Reference proteome</keyword>
<organism evidence="1 2">
    <name type="scientific">Gigaspora margarita</name>
    <dbReference type="NCBI Taxonomy" id="4874"/>
    <lineage>
        <taxon>Eukaryota</taxon>
        <taxon>Fungi</taxon>
        <taxon>Fungi incertae sedis</taxon>
        <taxon>Mucoromycota</taxon>
        <taxon>Glomeromycotina</taxon>
        <taxon>Glomeromycetes</taxon>
        <taxon>Diversisporales</taxon>
        <taxon>Gigasporaceae</taxon>
        <taxon>Gigaspora</taxon>
    </lineage>
</organism>
<evidence type="ECO:0000313" key="2">
    <source>
        <dbReference type="Proteomes" id="UP000789901"/>
    </source>
</evidence>
<accession>A0ABN7VII8</accession>
<dbReference type="EMBL" id="CAJVQB010015819">
    <property type="protein sequence ID" value="CAG8776812.1"/>
    <property type="molecule type" value="Genomic_DNA"/>
</dbReference>
<comment type="caution">
    <text evidence="1">The sequence shown here is derived from an EMBL/GenBank/DDBJ whole genome shotgun (WGS) entry which is preliminary data.</text>
</comment>
<evidence type="ECO:0000313" key="1">
    <source>
        <dbReference type="EMBL" id="CAG8776812.1"/>
    </source>
</evidence>
<gene>
    <name evidence="1" type="ORF">GMARGA_LOCUS19178</name>
</gene>
<proteinExistence type="predicted"/>
<name>A0ABN7VII8_GIGMA</name>
<reference evidence="1 2" key="1">
    <citation type="submission" date="2021-06" db="EMBL/GenBank/DDBJ databases">
        <authorList>
            <person name="Kallberg Y."/>
            <person name="Tangrot J."/>
            <person name="Rosling A."/>
        </authorList>
    </citation>
    <scope>NUCLEOTIDE SEQUENCE [LARGE SCALE GENOMIC DNA]</scope>
    <source>
        <strain evidence="1 2">120-4 pot B 10/14</strain>
    </source>
</reference>
<protein>
    <submittedName>
        <fullName evidence="1">34499_t:CDS:1</fullName>
    </submittedName>
</protein>